<keyword evidence="5 7" id="KW-0804">Transcription</keyword>
<gene>
    <name evidence="10" type="ORF">OLEA9_A008580</name>
</gene>
<sequence>MTLNVLIICTDNSDVHVVRESFSRLLNSRFVERCPAPEPFLVPSTEEETPAKRRGTKSAKIAEAPKTIEQRALVEAAPMESIRFLMENDTLTGASKEKSMESHTLAALDEKWKQDFSDAELSASGKKKEILWRVNFEEFVRRLRHKACIEYVRIRLGDQSGIVLSAILELTRSSETTTKTDKSASLSINDIYDEVIKKDGGLGMDLERVRASLIQLGYLKNIIEQAQNEEVESVVLKRYGREAYRIFRLLSKFGRPLETDKISDTTFVEKKDTLKILYKLWKDGYLHMEKVSVNGPKQTLFLLWEINKESLWVLVLDEMYHAALNLRLRITYELDQEKEILQLPKEKLVGELEKRYKRLGKVRIILESSLMNLDGALLLFHDF</sequence>
<evidence type="ECO:0000256" key="1">
    <source>
        <dbReference type="ARBA" id="ARBA00004123"/>
    </source>
</evidence>
<dbReference type="Pfam" id="PF22536">
    <property type="entry name" value="WHD_POLR3C"/>
    <property type="match status" value="1"/>
</dbReference>
<dbReference type="AlphaFoldDB" id="A0A8S0SVY1"/>
<evidence type="ECO:0000259" key="9">
    <source>
        <dbReference type="Pfam" id="PF22536"/>
    </source>
</evidence>
<name>A0A8S0SVY1_OLEEU</name>
<evidence type="ECO:0000256" key="4">
    <source>
        <dbReference type="ARBA" id="ARBA00022478"/>
    </source>
</evidence>
<dbReference type="InterPro" id="IPR036388">
    <property type="entry name" value="WH-like_DNA-bd_sf"/>
</dbReference>
<dbReference type="InterPro" id="IPR055207">
    <property type="entry name" value="POLR3C_WHD"/>
</dbReference>
<dbReference type="Gene3D" id="1.10.10.10">
    <property type="entry name" value="Winged helix-like DNA-binding domain superfamily/Winged helix DNA-binding domain"/>
    <property type="match status" value="2"/>
</dbReference>
<evidence type="ECO:0000256" key="3">
    <source>
        <dbReference type="ARBA" id="ARBA00016689"/>
    </source>
</evidence>
<evidence type="ECO:0000313" key="11">
    <source>
        <dbReference type="Proteomes" id="UP000594638"/>
    </source>
</evidence>
<dbReference type="GO" id="GO:0005666">
    <property type="term" value="C:RNA polymerase III complex"/>
    <property type="evidence" value="ECO:0007669"/>
    <property type="project" value="UniProtKB-UniRule"/>
</dbReference>
<dbReference type="InterPro" id="IPR008806">
    <property type="entry name" value="RNA_pol_III_Rpc82_C"/>
</dbReference>
<dbReference type="FunFam" id="1.10.10.10:FF:000420">
    <property type="entry name" value="RNA polymerase III subunit, putative"/>
    <property type="match status" value="1"/>
</dbReference>
<accession>A0A8S0SVY1</accession>
<proteinExistence type="inferred from homology"/>
<dbReference type="Proteomes" id="UP000594638">
    <property type="component" value="Unassembled WGS sequence"/>
</dbReference>
<dbReference type="GO" id="GO:0003697">
    <property type="term" value="F:single-stranded DNA binding"/>
    <property type="evidence" value="ECO:0007669"/>
    <property type="project" value="UniProtKB-UniRule"/>
</dbReference>
<comment type="caution">
    <text evidence="10">The sequence shown here is derived from an EMBL/GenBank/DDBJ whole genome shotgun (WGS) entry which is preliminary data.</text>
</comment>
<keyword evidence="6 7" id="KW-0539">Nucleus</keyword>
<feature type="domain" description="RNA polymerase III Rpc82 C -terminal" evidence="8">
    <location>
        <begin position="20"/>
        <end position="207"/>
    </location>
</feature>
<dbReference type="PANTHER" id="PTHR12949:SF0">
    <property type="entry name" value="DNA-DIRECTED RNA POLYMERASE III SUBUNIT RPC3"/>
    <property type="match status" value="1"/>
</dbReference>
<comment type="function">
    <text evidence="7">DNA-dependent RNA polymerase catalyzes the transcription of DNA into RNA using the four ribonucleoside triphosphates as substrates. Specific core component of RNA polymerase III which synthesizes small RNAs, such as 5S rRNA and tRNAs.</text>
</comment>
<keyword evidence="4 7" id="KW-0240">DNA-directed RNA polymerase</keyword>
<reference evidence="10 11" key="1">
    <citation type="submission" date="2019-12" db="EMBL/GenBank/DDBJ databases">
        <authorList>
            <person name="Alioto T."/>
            <person name="Alioto T."/>
            <person name="Gomez Garrido J."/>
        </authorList>
    </citation>
    <scope>NUCLEOTIDE SEQUENCE [LARGE SCALE GENOMIC DNA]</scope>
</reference>
<evidence type="ECO:0000256" key="5">
    <source>
        <dbReference type="ARBA" id="ARBA00023163"/>
    </source>
</evidence>
<dbReference type="EMBL" id="CACTIH010005553">
    <property type="protein sequence ID" value="CAA2997358.1"/>
    <property type="molecule type" value="Genomic_DNA"/>
</dbReference>
<evidence type="ECO:0000256" key="2">
    <source>
        <dbReference type="ARBA" id="ARBA00011206"/>
    </source>
</evidence>
<organism evidence="10 11">
    <name type="scientific">Olea europaea subsp. europaea</name>
    <dbReference type="NCBI Taxonomy" id="158383"/>
    <lineage>
        <taxon>Eukaryota</taxon>
        <taxon>Viridiplantae</taxon>
        <taxon>Streptophyta</taxon>
        <taxon>Embryophyta</taxon>
        <taxon>Tracheophyta</taxon>
        <taxon>Spermatophyta</taxon>
        <taxon>Magnoliopsida</taxon>
        <taxon>eudicotyledons</taxon>
        <taxon>Gunneridae</taxon>
        <taxon>Pentapetalae</taxon>
        <taxon>asterids</taxon>
        <taxon>lamiids</taxon>
        <taxon>Lamiales</taxon>
        <taxon>Oleaceae</taxon>
        <taxon>Oleeae</taxon>
        <taxon>Olea</taxon>
    </lineage>
</organism>
<dbReference type="SUPFAM" id="SSF46785">
    <property type="entry name" value="Winged helix' DNA-binding domain"/>
    <property type="match status" value="1"/>
</dbReference>
<dbReference type="OrthoDB" id="272392at2759"/>
<evidence type="ECO:0000313" key="10">
    <source>
        <dbReference type="EMBL" id="CAA2997358.1"/>
    </source>
</evidence>
<evidence type="ECO:0000256" key="7">
    <source>
        <dbReference type="RuleBase" id="RU367076"/>
    </source>
</evidence>
<protein>
    <recommendedName>
        <fullName evidence="3 7">DNA-directed RNA polymerase III subunit RPC3</fullName>
        <shortName evidence="7">RNA polymerase III subunit C3</shortName>
    </recommendedName>
</protein>
<comment type="subcellular location">
    <subcellularLocation>
        <location evidence="1 7">Nucleus</location>
    </subcellularLocation>
</comment>
<dbReference type="Gramene" id="OE9A008580T1">
    <property type="protein sequence ID" value="OE9A008580C1"/>
    <property type="gene ID" value="OE9A008580"/>
</dbReference>
<comment type="subunit">
    <text evidence="2 7">Component of the RNA polymerase III (Pol III) complex consisting of 17 subunits.</text>
</comment>
<keyword evidence="11" id="KW-1185">Reference proteome</keyword>
<dbReference type="InterPro" id="IPR036390">
    <property type="entry name" value="WH_DNA-bd_sf"/>
</dbReference>
<dbReference type="InterPro" id="IPR039748">
    <property type="entry name" value="RPC3"/>
</dbReference>
<feature type="domain" description="DNA-directed RNA polymerase III subunit RPC3 winged-helix" evidence="9">
    <location>
        <begin position="231"/>
        <end position="302"/>
    </location>
</feature>
<comment type="similarity">
    <text evidence="7">Belongs to the eukaryotic RPC3/POLR3C RNA polymerase subunit family.</text>
</comment>
<dbReference type="Pfam" id="PF05645">
    <property type="entry name" value="RNA_pol_Rpc82"/>
    <property type="match status" value="1"/>
</dbReference>
<evidence type="ECO:0000256" key="6">
    <source>
        <dbReference type="ARBA" id="ARBA00023242"/>
    </source>
</evidence>
<dbReference type="GO" id="GO:0006351">
    <property type="term" value="P:DNA-templated transcription"/>
    <property type="evidence" value="ECO:0007669"/>
    <property type="project" value="InterPro"/>
</dbReference>
<evidence type="ECO:0000259" key="8">
    <source>
        <dbReference type="Pfam" id="PF05645"/>
    </source>
</evidence>
<dbReference type="PANTHER" id="PTHR12949">
    <property type="entry name" value="RNA POLYMERASE III DNA DIRECTED -RELATED"/>
    <property type="match status" value="1"/>
</dbReference>